<dbReference type="InterPro" id="IPR050595">
    <property type="entry name" value="Bact_response_regulator"/>
</dbReference>
<dbReference type="RefSeq" id="WP_257823056.1">
    <property type="nucleotide sequence ID" value="NZ_JABXYM010000002.1"/>
</dbReference>
<evidence type="ECO:0000313" key="5">
    <source>
        <dbReference type="Proteomes" id="UP001057753"/>
    </source>
</evidence>
<dbReference type="PANTHER" id="PTHR44591:SF3">
    <property type="entry name" value="RESPONSE REGULATORY DOMAIN-CONTAINING PROTEIN"/>
    <property type="match status" value="1"/>
</dbReference>
<keyword evidence="5" id="KW-1185">Reference proteome</keyword>
<evidence type="ECO:0000313" key="4">
    <source>
        <dbReference type="EMBL" id="MCR6098664.1"/>
    </source>
</evidence>
<dbReference type="PANTHER" id="PTHR44591">
    <property type="entry name" value="STRESS RESPONSE REGULATOR PROTEIN 1"/>
    <property type="match status" value="1"/>
</dbReference>
<dbReference type="SMART" id="SM00448">
    <property type="entry name" value="REC"/>
    <property type="match status" value="1"/>
</dbReference>
<feature type="modified residue" description="4-aspartylphosphate" evidence="2">
    <location>
        <position position="53"/>
    </location>
</feature>
<evidence type="ECO:0000256" key="1">
    <source>
        <dbReference type="ARBA" id="ARBA00022553"/>
    </source>
</evidence>
<name>A0A9Q4B5G1_SALAG</name>
<accession>A0A9Q4B5G1</accession>
<protein>
    <submittedName>
        <fullName evidence="4">Response regulator</fullName>
    </submittedName>
</protein>
<proteinExistence type="predicted"/>
<dbReference type="CDD" id="cd17546">
    <property type="entry name" value="REC_hyHK_CKI1_RcsC-like"/>
    <property type="match status" value="1"/>
</dbReference>
<dbReference type="SUPFAM" id="SSF52172">
    <property type="entry name" value="CheY-like"/>
    <property type="match status" value="1"/>
</dbReference>
<dbReference type="GO" id="GO:0000160">
    <property type="term" value="P:phosphorelay signal transduction system"/>
    <property type="evidence" value="ECO:0007669"/>
    <property type="project" value="InterPro"/>
</dbReference>
<dbReference type="InterPro" id="IPR011006">
    <property type="entry name" value="CheY-like_superfamily"/>
</dbReference>
<dbReference type="Proteomes" id="UP001057753">
    <property type="component" value="Unassembled WGS sequence"/>
</dbReference>
<dbReference type="Gene3D" id="3.40.50.2300">
    <property type="match status" value="1"/>
</dbReference>
<dbReference type="EMBL" id="JABXYM010000002">
    <property type="protein sequence ID" value="MCR6098664.1"/>
    <property type="molecule type" value="Genomic_DNA"/>
</dbReference>
<dbReference type="InterPro" id="IPR001789">
    <property type="entry name" value="Sig_transdc_resp-reg_receiver"/>
</dbReference>
<dbReference type="AlphaFoldDB" id="A0A9Q4B5G1"/>
<feature type="domain" description="Response regulatory" evidence="3">
    <location>
        <begin position="3"/>
        <end position="119"/>
    </location>
</feature>
<evidence type="ECO:0000259" key="3">
    <source>
        <dbReference type="PROSITE" id="PS50110"/>
    </source>
</evidence>
<dbReference type="Pfam" id="PF00072">
    <property type="entry name" value="Response_reg"/>
    <property type="match status" value="1"/>
</dbReference>
<reference evidence="4" key="1">
    <citation type="submission" date="2020-06" db="EMBL/GenBank/DDBJ databases">
        <title>Insight into the genomes of haloalkaliphilic bacilli from Kenyan soda lakes.</title>
        <authorList>
            <person name="Mwirichia R."/>
            <person name="Villamizar G.C."/>
            <person name="Poehlein A."/>
            <person name="Mugweru J."/>
            <person name="Kipnyargis A."/>
            <person name="Kiplimo D."/>
            <person name="Orwa P."/>
            <person name="Daniel R."/>
        </authorList>
    </citation>
    <scope>NUCLEOTIDE SEQUENCE</scope>
    <source>
        <strain evidence="4">B1096_S55</strain>
    </source>
</reference>
<dbReference type="PROSITE" id="PS50110">
    <property type="entry name" value="RESPONSE_REGULATORY"/>
    <property type="match status" value="1"/>
</dbReference>
<organism evidence="4 5">
    <name type="scientific">Salipaludibacillus agaradhaerens</name>
    <name type="common">Bacillus agaradhaerens</name>
    <dbReference type="NCBI Taxonomy" id="76935"/>
    <lineage>
        <taxon>Bacteria</taxon>
        <taxon>Bacillati</taxon>
        <taxon>Bacillota</taxon>
        <taxon>Bacilli</taxon>
        <taxon>Bacillales</taxon>
        <taxon>Bacillaceae</taxon>
    </lineage>
</organism>
<keyword evidence="1 2" id="KW-0597">Phosphoprotein</keyword>
<comment type="caution">
    <text evidence="4">The sequence shown here is derived from an EMBL/GenBank/DDBJ whole genome shotgun (WGS) entry which is preliminary data.</text>
</comment>
<evidence type="ECO:0000256" key="2">
    <source>
        <dbReference type="PROSITE-ProRule" id="PRU00169"/>
    </source>
</evidence>
<sequence length="120" mass="13533">MSKILVADDSDILRMLIVDTLEEEGEWVVEEAEDGREALNKLETGGYDLALLDYMMPEMTGIDVCEKVSPAVKEQTKLVMLTAKAQEKDRQEAREAGIAYFIPKPFSPEELVRIIKELLS</sequence>
<gene>
    <name evidence="4" type="ORF">HXA33_19325</name>
</gene>